<gene>
    <name evidence="5" type="primary">fbiD</name>
    <name evidence="6" type="ORF">NT2_02_05880</name>
</gene>
<comment type="function">
    <text evidence="5">Guanylyltransferase that catalyzes the activation of (2R)-3-phosphoglycerate (3PG) as 3-[(R)-glyceryl]-diphospho-5'-guanosine, via the condensation of 3PG with GTP. It is involved in the biosynthesis of a derivative of the hydride carrier cofactor coenzyme F420, 3PG-F420.</text>
</comment>
<organism evidence="6 7">
    <name type="scientific">Caenibius tardaugens NBRC 16725</name>
    <dbReference type="NCBI Taxonomy" id="1219035"/>
    <lineage>
        <taxon>Bacteria</taxon>
        <taxon>Pseudomonadati</taxon>
        <taxon>Pseudomonadota</taxon>
        <taxon>Alphaproteobacteria</taxon>
        <taxon>Sphingomonadales</taxon>
        <taxon>Erythrobacteraceae</taxon>
        <taxon>Caenibius</taxon>
    </lineage>
</organism>
<keyword evidence="1 5" id="KW-0808">Transferase</keyword>
<dbReference type="HAMAP" id="MF_02114">
    <property type="entry name" value="CofC"/>
    <property type="match status" value="1"/>
</dbReference>
<sequence>MLWTLIPAKSFHQSKRRLAALFDAEERAAISTALLARTVRVAKTALADSAIVVVASGDDVADVAHAAGADRVIMPRAEGLNPQLAEAALHVPEGADLLILHADLPLLTPQDLAALVATPGPVVLAPDHRGEGTNALLQRAADRFFAFGVGSCARHREEAARQGLQAVLCARPGLARDLDEADDWAAVEAALGHGTPLSAADLIERLKRPI</sequence>
<keyword evidence="2 5" id="KW-0548">Nucleotidyltransferase</keyword>
<name>U2ZT04_9SPHN</name>
<dbReference type="RefSeq" id="WP_021689411.1">
    <property type="nucleotide sequence ID" value="NZ_BASZ01000002.1"/>
</dbReference>
<keyword evidence="7" id="KW-1185">Reference proteome</keyword>
<evidence type="ECO:0000256" key="1">
    <source>
        <dbReference type="ARBA" id="ARBA00022679"/>
    </source>
</evidence>
<evidence type="ECO:0000313" key="6">
    <source>
        <dbReference type="EMBL" id="GAD48504.1"/>
    </source>
</evidence>
<dbReference type="GO" id="GO:0005525">
    <property type="term" value="F:GTP binding"/>
    <property type="evidence" value="ECO:0007669"/>
    <property type="project" value="UniProtKB-KW"/>
</dbReference>
<evidence type="ECO:0000256" key="5">
    <source>
        <dbReference type="HAMAP-Rule" id="MF_02114"/>
    </source>
</evidence>
<dbReference type="Pfam" id="PF01983">
    <property type="entry name" value="CofC"/>
    <property type="match status" value="1"/>
</dbReference>
<dbReference type="KEGG" id="ntd:EGO55_02485"/>
<dbReference type="PANTHER" id="PTHR40392:SF1">
    <property type="entry name" value="2-PHOSPHO-L-LACTATE GUANYLYLTRANSFERASE"/>
    <property type="match status" value="1"/>
</dbReference>
<dbReference type="EMBL" id="BASZ01000002">
    <property type="protein sequence ID" value="GAD48504.1"/>
    <property type="molecule type" value="Genomic_DNA"/>
</dbReference>
<evidence type="ECO:0000256" key="3">
    <source>
        <dbReference type="ARBA" id="ARBA00022741"/>
    </source>
</evidence>
<dbReference type="InterPro" id="IPR029044">
    <property type="entry name" value="Nucleotide-diphossugar_trans"/>
</dbReference>
<dbReference type="UniPathway" id="UPA00071"/>
<reference evidence="6 7" key="1">
    <citation type="submission" date="2013-09" db="EMBL/GenBank/DDBJ databases">
        <title>Whole genome shotgun sequence of Novosphingobium tardaugens NBRC 16725.</title>
        <authorList>
            <person name="Isaki S."/>
            <person name="Hosoyama A."/>
            <person name="Tsuchikane K."/>
            <person name="Katsumata H."/>
            <person name="Ando Y."/>
            <person name="Yamazaki S."/>
            <person name="Fujita N."/>
        </authorList>
    </citation>
    <scope>NUCLEOTIDE SEQUENCE [LARGE SCALE GENOMIC DNA]</scope>
    <source>
        <strain evidence="6 7">NBRC 16725</strain>
    </source>
</reference>
<dbReference type="EC" id="2.7.7.106" evidence="5"/>
<comment type="caution">
    <text evidence="6">The sequence shown here is derived from an EMBL/GenBank/DDBJ whole genome shotgun (WGS) entry which is preliminary data.</text>
</comment>
<keyword evidence="4 5" id="KW-0342">GTP-binding</keyword>
<evidence type="ECO:0000313" key="7">
    <source>
        <dbReference type="Proteomes" id="UP000016568"/>
    </source>
</evidence>
<keyword evidence="3 5" id="KW-0547">Nucleotide-binding</keyword>
<dbReference type="OrthoDB" id="5243750at2"/>
<protein>
    <recommendedName>
        <fullName evidence="5">3-phospho-D-glycerate guanylyltransferase</fullName>
        <shortName evidence="5">3PG guanylyltransferase</shortName>
        <ecNumber evidence="5">2.7.7.106</ecNumber>
    </recommendedName>
</protein>
<dbReference type="NCBIfam" id="TIGR03552">
    <property type="entry name" value="F420_cofC"/>
    <property type="match status" value="1"/>
</dbReference>
<dbReference type="GO" id="GO:0052645">
    <property type="term" value="P:F420-0 metabolic process"/>
    <property type="evidence" value="ECO:0007669"/>
    <property type="project" value="UniProtKB-UniRule"/>
</dbReference>
<accession>U2ZT04</accession>
<evidence type="ECO:0000256" key="2">
    <source>
        <dbReference type="ARBA" id="ARBA00022695"/>
    </source>
</evidence>
<comment type="similarity">
    <text evidence="5">Belongs to the CofC family.</text>
</comment>
<comment type="catalytic activity">
    <reaction evidence="5">
        <text>(2R)-3-phosphoglycerate + GTP + H(+) = 3-[(R)-glyceryl]-diphospho-5'-guanosine + diphosphate</text>
        <dbReference type="Rhea" id="RHEA:63440"/>
        <dbReference type="ChEBI" id="CHEBI:15378"/>
        <dbReference type="ChEBI" id="CHEBI:33019"/>
        <dbReference type="ChEBI" id="CHEBI:37565"/>
        <dbReference type="ChEBI" id="CHEBI:58272"/>
        <dbReference type="ChEBI" id="CHEBI:147306"/>
        <dbReference type="EC" id="2.7.7.106"/>
    </reaction>
</comment>
<dbReference type="PANTHER" id="PTHR40392">
    <property type="entry name" value="2-PHOSPHO-L-LACTATE GUANYLYLTRANSFERASE"/>
    <property type="match status" value="1"/>
</dbReference>
<dbReference type="AlphaFoldDB" id="U2ZT04"/>
<dbReference type="eggNOG" id="COG1920">
    <property type="taxonomic scope" value="Bacteria"/>
</dbReference>
<dbReference type="Proteomes" id="UP000016568">
    <property type="component" value="Unassembled WGS sequence"/>
</dbReference>
<dbReference type="GO" id="GO:0043814">
    <property type="term" value="F:phospholactate guanylyltransferase activity"/>
    <property type="evidence" value="ECO:0007669"/>
    <property type="project" value="InterPro"/>
</dbReference>
<comment type="pathway">
    <text evidence="5">Cofactor biosynthesis; coenzyme F420 biosynthesis.</text>
</comment>
<dbReference type="SUPFAM" id="SSF53448">
    <property type="entry name" value="Nucleotide-diphospho-sugar transferases"/>
    <property type="match status" value="1"/>
</dbReference>
<evidence type="ECO:0000256" key="4">
    <source>
        <dbReference type="ARBA" id="ARBA00023134"/>
    </source>
</evidence>
<proteinExistence type="inferred from homology"/>
<dbReference type="InterPro" id="IPR002835">
    <property type="entry name" value="CofC"/>
</dbReference>
<dbReference type="Gene3D" id="3.90.550.10">
    <property type="entry name" value="Spore Coat Polysaccharide Biosynthesis Protein SpsA, Chain A"/>
    <property type="match status" value="1"/>
</dbReference>